<dbReference type="Proteomes" id="UP000248597">
    <property type="component" value="Unassembled WGS sequence"/>
</dbReference>
<evidence type="ECO:0000313" key="1">
    <source>
        <dbReference type="EMBL" id="PZQ21271.1"/>
    </source>
</evidence>
<reference evidence="1 2" key="1">
    <citation type="submission" date="2017-08" db="EMBL/GenBank/DDBJ databases">
        <title>Infants hospitalized years apart are colonized by the same room-sourced microbial strains.</title>
        <authorList>
            <person name="Brooks B."/>
            <person name="Olm M.R."/>
            <person name="Firek B.A."/>
            <person name="Baker R."/>
            <person name="Thomas B.C."/>
            <person name="Morowitz M.J."/>
            <person name="Banfield J.F."/>
        </authorList>
    </citation>
    <scope>NUCLEOTIDE SEQUENCE [LARGE SCALE GENOMIC DNA]</scope>
    <source>
        <strain evidence="1">S2_005_003_R2_47</strain>
    </source>
</reference>
<dbReference type="EMBL" id="QFPJ01000033">
    <property type="protein sequence ID" value="PZQ21271.1"/>
    <property type="molecule type" value="Genomic_DNA"/>
</dbReference>
<evidence type="ECO:0000313" key="2">
    <source>
        <dbReference type="Proteomes" id="UP000248597"/>
    </source>
</evidence>
<proteinExistence type="predicted"/>
<organism evidence="1 2">
    <name type="scientific">Sphingopyxis macrogoltabida</name>
    <name type="common">Sphingomonas macrogoltabidus</name>
    <dbReference type="NCBI Taxonomy" id="33050"/>
    <lineage>
        <taxon>Bacteria</taxon>
        <taxon>Pseudomonadati</taxon>
        <taxon>Pseudomonadota</taxon>
        <taxon>Alphaproteobacteria</taxon>
        <taxon>Sphingomonadales</taxon>
        <taxon>Sphingomonadaceae</taxon>
        <taxon>Sphingopyxis</taxon>
    </lineage>
</organism>
<comment type="caution">
    <text evidence="1">The sequence shown here is derived from an EMBL/GenBank/DDBJ whole genome shotgun (WGS) entry which is preliminary data.</text>
</comment>
<protein>
    <submittedName>
        <fullName evidence="1">Uncharacterized protein</fullName>
    </submittedName>
</protein>
<name>A0A2W5KW57_SPHMC</name>
<dbReference type="AlphaFoldDB" id="A0A2W5KW57"/>
<accession>A0A2W5KW57</accession>
<sequence length="67" mass="7351">MSRPAAAIVNTAQGVASYLDGISERKRANDVRRLCHSNVGIRSHLAALQHDNMQLRARVAELEAKNV</sequence>
<gene>
    <name evidence="1" type="ORF">DI569_12650</name>
</gene>